<evidence type="ECO:0000256" key="2">
    <source>
        <dbReference type="ARBA" id="ARBA00022723"/>
    </source>
</evidence>
<feature type="region of interest" description="Disordered" evidence="4">
    <location>
        <begin position="48"/>
        <end position="76"/>
    </location>
</feature>
<comment type="similarity">
    <text evidence="1">Belongs to the SurE nucleotidase family.</text>
</comment>
<accession>A0AB34KIA1</accession>
<evidence type="ECO:0000313" key="8">
    <source>
        <dbReference type="Proteomes" id="UP000803884"/>
    </source>
</evidence>
<dbReference type="InterPro" id="IPR002828">
    <property type="entry name" value="SurE-like_Pase/nucleotidase"/>
</dbReference>
<dbReference type="AlphaFoldDB" id="A0AB34KIA1"/>
<evidence type="ECO:0000256" key="4">
    <source>
        <dbReference type="SAM" id="MobiDB-lite"/>
    </source>
</evidence>
<dbReference type="SUPFAM" id="SSF64167">
    <property type="entry name" value="SurE-like"/>
    <property type="match status" value="1"/>
</dbReference>
<dbReference type="Proteomes" id="UP000803884">
    <property type="component" value="Unassembled WGS sequence"/>
</dbReference>
<feature type="chain" id="PRO_5044268872" description="Survival protein SurE-like phosphatase/nucleotidase domain-containing protein" evidence="5">
    <location>
        <begin position="18"/>
        <end position="301"/>
    </location>
</feature>
<dbReference type="InterPro" id="IPR030048">
    <property type="entry name" value="SurE"/>
</dbReference>
<dbReference type="PANTHER" id="PTHR30457">
    <property type="entry name" value="5'-NUCLEOTIDASE SURE"/>
    <property type="match status" value="1"/>
</dbReference>
<protein>
    <recommendedName>
        <fullName evidence="6">Survival protein SurE-like phosphatase/nucleotidase domain-containing protein</fullName>
    </recommendedName>
</protein>
<keyword evidence="5" id="KW-0732">Signal</keyword>
<gene>
    <name evidence="7" type="ORF">WHR41_08608</name>
</gene>
<evidence type="ECO:0000256" key="1">
    <source>
        <dbReference type="ARBA" id="ARBA00011062"/>
    </source>
</evidence>
<dbReference type="InterPro" id="IPR036523">
    <property type="entry name" value="SurE-like_sf"/>
</dbReference>
<feature type="signal peptide" evidence="5">
    <location>
        <begin position="1"/>
        <end position="17"/>
    </location>
</feature>
<comment type="caution">
    <text evidence="7">The sequence shown here is derived from an EMBL/GenBank/DDBJ whole genome shotgun (WGS) entry which is preliminary data.</text>
</comment>
<dbReference type="Pfam" id="PF01975">
    <property type="entry name" value="SurE"/>
    <property type="match status" value="1"/>
</dbReference>
<name>A0AB34KIA1_9PEZI</name>
<reference evidence="7 8" key="1">
    <citation type="journal article" date="2020" name="Microbiol. Resour. Announc.">
        <title>Draft Genome Sequence of a Cladosporium Species Isolated from the Mesophotic Ascidian Didemnum maculosum.</title>
        <authorList>
            <person name="Gioti A."/>
            <person name="Siaperas R."/>
            <person name="Nikolaivits E."/>
            <person name="Le Goff G."/>
            <person name="Ouazzani J."/>
            <person name="Kotoulas G."/>
            <person name="Topakas E."/>
        </authorList>
    </citation>
    <scope>NUCLEOTIDE SEQUENCE [LARGE SCALE GENOMIC DNA]</scope>
    <source>
        <strain evidence="7 8">TM138-S3</strain>
    </source>
</reference>
<proteinExistence type="inferred from homology"/>
<evidence type="ECO:0000259" key="6">
    <source>
        <dbReference type="Pfam" id="PF01975"/>
    </source>
</evidence>
<dbReference type="GeneID" id="96010050"/>
<dbReference type="PANTHER" id="PTHR30457:SF0">
    <property type="entry name" value="PHOSPHATASE, PUTATIVE (AFU_ORTHOLOGUE AFUA_4G01070)-RELATED"/>
    <property type="match status" value="1"/>
</dbReference>
<dbReference type="RefSeq" id="XP_069225831.1">
    <property type="nucleotide sequence ID" value="XM_069377212.1"/>
</dbReference>
<dbReference type="GO" id="GO:0008252">
    <property type="term" value="F:nucleotidase activity"/>
    <property type="evidence" value="ECO:0007669"/>
    <property type="project" value="InterPro"/>
</dbReference>
<evidence type="ECO:0000256" key="5">
    <source>
        <dbReference type="SAM" id="SignalP"/>
    </source>
</evidence>
<feature type="domain" description="Survival protein SurE-like phosphatase/nucleotidase" evidence="6">
    <location>
        <begin position="20"/>
        <end position="221"/>
    </location>
</feature>
<dbReference type="GO" id="GO:0046872">
    <property type="term" value="F:metal ion binding"/>
    <property type="evidence" value="ECO:0007669"/>
    <property type="project" value="UniProtKB-KW"/>
</dbReference>
<keyword evidence="2" id="KW-0479">Metal-binding</keyword>
<evidence type="ECO:0000313" key="7">
    <source>
        <dbReference type="EMBL" id="KAL1582724.1"/>
    </source>
</evidence>
<dbReference type="Gene3D" id="3.40.1210.10">
    <property type="entry name" value="Survival protein SurE-like phosphatase/nucleotidase"/>
    <property type="match status" value="1"/>
</dbReference>
<evidence type="ECO:0000256" key="3">
    <source>
        <dbReference type="ARBA" id="ARBA00022801"/>
    </source>
</evidence>
<organism evidence="7 8">
    <name type="scientific">Cladosporium halotolerans</name>
    <dbReference type="NCBI Taxonomy" id="1052096"/>
    <lineage>
        <taxon>Eukaryota</taxon>
        <taxon>Fungi</taxon>
        <taxon>Dikarya</taxon>
        <taxon>Ascomycota</taxon>
        <taxon>Pezizomycotina</taxon>
        <taxon>Dothideomycetes</taxon>
        <taxon>Dothideomycetidae</taxon>
        <taxon>Cladosporiales</taxon>
        <taxon>Cladosporiaceae</taxon>
        <taxon>Cladosporium</taxon>
    </lineage>
</organism>
<feature type="compositionally biased region" description="Polar residues" evidence="4">
    <location>
        <begin position="48"/>
        <end position="61"/>
    </location>
</feature>
<sequence>MRCTALLVLAPALLANAFNVVVSNDDGWAEQNVRTLVTTLNGAGFSTVLSSPAENQSGTGSSDEEPETVGSDGCQFGSCPPGSPAVGFNATDNKLNYVNSYPVTSIKYGIQTLAPKFFGGKPDIAVTGPNVGSNLGLATLFSGTVGAATEAVKEGIPGIAFSGASGTPTAWNARTPSYSTVYAQLATQFTTAVLNAGPKPYLASGIYLNVNFPDSSSSSCSRASDFKFVLSRINTAIPIFTGKDVVTCGNGGRLPTESKVVGTSGCYVSVSVGKASSKGDASAAEQQVVLNRLGGVFSCLP</sequence>
<keyword evidence="3" id="KW-0378">Hydrolase</keyword>
<dbReference type="EMBL" id="JAAQHG020000045">
    <property type="protein sequence ID" value="KAL1582724.1"/>
    <property type="molecule type" value="Genomic_DNA"/>
</dbReference>
<keyword evidence="8" id="KW-1185">Reference proteome</keyword>